<evidence type="ECO:0000256" key="9">
    <source>
        <dbReference type="ARBA" id="ARBA00023136"/>
    </source>
</evidence>
<feature type="compositionally biased region" description="Basic residues" evidence="14">
    <location>
        <begin position="640"/>
        <end position="659"/>
    </location>
</feature>
<feature type="domain" description="Membrane insertase YidC/Oxa/ALB C-terminal" evidence="15">
    <location>
        <begin position="379"/>
        <end position="576"/>
    </location>
</feature>
<evidence type="ECO:0000259" key="15">
    <source>
        <dbReference type="Pfam" id="PF02096"/>
    </source>
</evidence>
<dbReference type="NCBIfam" id="TIGR03593">
    <property type="entry name" value="yidC_nterm"/>
    <property type="match status" value="1"/>
</dbReference>
<reference evidence="17 18" key="1">
    <citation type="submission" date="2016-10" db="EMBL/GenBank/DDBJ databases">
        <authorList>
            <person name="de Groot N.N."/>
        </authorList>
    </citation>
    <scope>NUCLEOTIDE SEQUENCE [LARGE SCALE GENOMIC DNA]</scope>
    <source>
        <strain evidence="17 18">ATCC 35022</strain>
    </source>
</reference>
<dbReference type="InterPro" id="IPR001708">
    <property type="entry name" value="YidC/ALB3/OXA1/COX18"/>
</dbReference>
<evidence type="ECO:0000256" key="13">
    <source>
        <dbReference type="HAMAP-Rule" id="MF_01810"/>
    </source>
</evidence>
<dbReference type="InterPro" id="IPR028053">
    <property type="entry name" value="Membr_insert_YidC_N"/>
</dbReference>
<dbReference type="InterPro" id="IPR047196">
    <property type="entry name" value="YidC_ALB_C"/>
</dbReference>
<evidence type="ECO:0000313" key="18">
    <source>
        <dbReference type="Proteomes" id="UP000199071"/>
    </source>
</evidence>
<evidence type="ECO:0000256" key="10">
    <source>
        <dbReference type="ARBA" id="ARBA00023186"/>
    </source>
</evidence>
<dbReference type="EMBL" id="FMXQ01000010">
    <property type="protein sequence ID" value="SDB52892.1"/>
    <property type="molecule type" value="Genomic_DNA"/>
</dbReference>
<keyword evidence="6 13" id="KW-0812">Transmembrane</keyword>
<comment type="subunit">
    <text evidence="13">Interacts with the Sec translocase complex via SecD. Specifically interacts with transmembrane segments of nascent integral membrane proteins during membrane integration.</text>
</comment>
<dbReference type="PANTHER" id="PTHR12428:SF65">
    <property type="entry name" value="CYTOCHROME C OXIDASE ASSEMBLY PROTEIN COX18, MITOCHONDRIAL"/>
    <property type="match status" value="1"/>
</dbReference>
<feature type="transmembrane region" description="Helical" evidence="13">
    <location>
        <begin position="505"/>
        <end position="525"/>
    </location>
</feature>
<dbReference type="Pfam" id="PF14849">
    <property type="entry name" value="YidC_periplas"/>
    <property type="match status" value="1"/>
</dbReference>
<dbReference type="OrthoDB" id="9780552at2"/>
<dbReference type="GO" id="GO:0005886">
    <property type="term" value="C:plasma membrane"/>
    <property type="evidence" value="ECO:0007669"/>
    <property type="project" value="UniProtKB-SubCell"/>
</dbReference>
<dbReference type="Gene3D" id="2.70.98.90">
    <property type="match status" value="1"/>
</dbReference>
<evidence type="ECO:0000256" key="14">
    <source>
        <dbReference type="SAM" id="MobiDB-lite"/>
    </source>
</evidence>
<dbReference type="CDD" id="cd20070">
    <property type="entry name" value="5TM_YidC_Alb3"/>
    <property type="match status" value="1"/>
</dbReference>
<evidence type="ECO:0000256" key="1">
    <source>
        <dbReference type="ARBA" id="ARBA00004429"/>
    </source>
</evidence>
<feature type="region of interest" description="Disordered" evidence="14">
    <location>
        <begin position="595"/>
        <end position="668"/>
    </location>
</feature>
<dbReference type="STRING" id="665467.SAMN02982931_04172"/>
<keyword evidence="9 13" id="KW-0472">Membrane</keyword>
<dbReference type="GO" id="GO:0051205">
    <property type="term" value="P:protein insertion into membrane"/>
    <property type="evidence" value="ECO:0007669"/>
    <property type="project" value="TreeGrafter"/>
</dbReference>
<feature type="transmembrane region" description="Helical" evidence="13">
    <location>
        <begin position="371"/>
        <end position="398"/>
    </location>
</feature>
<keyword evidence="4 13" id="KW-0813">Transport</keyword>
<comment type="function">
    <text evidence="13">Required for the insertion and/or proper folding and/or complex formation of integral membrane proteins into the membrane. Involved in integration of membrane proteins that insert both dependently and independently of the Sec translocase complex, as well as at least some lipoproteins. Aids folding of multispanning membrane proteins.</text>
</comment>
<sequence>MMDNKNFLVAIALSIAVLIGWQYFVAGPEIEKARQQQIIAEQTASPATPATGDNANIPGVPAPAGVAPAGIGETGALTRDAALAESPRVPVVTERLSGSVNLRGGRIDDLRLNDFHETVDPNSPTIILLSPAKGPDGYFAEFGWIGSADNGPLPGPETIWTAPEGATLAVGSPVTLTYDNGQGLVFERKISVDEFYMFSVTETVSNATDAAVALTPYGRVTRLDEPVIEGFFILHEGLIGVFGDEGLEEIDYSDLEDVPPMVMSPAKRGWLGITDKYWATTLIPPADQEFTGRFLRSTDPSLRYQADFSGSPLTIQAGGTAESTSRLFAGAKQVSVVDGYQETYDIESFELLIDWGWFYFFTKPMFFLIDWLFRMLGNFGVAILAVTVLVKLVFFPLANKSYKSMSAMKKVQPQMTELREQYKDDKVKQQQALMELYKKEKINPLAGCWPIAIQIPVFFALYKVLFVTIEMRHAPFFGWIQDLSAPDPTSIFNLFGLIPWTPPDFLMLGVWPLLMGISMFVQMRLNPTPPDPTQRMIFTWMPLIFMFMLAGFPAGLVIYWAWNNTLSVAQQYYIMRRQGVDVNLMGNILESVGLKKPTPEGGAGGGTPKSSGGATKAVEAPKPANDSAPAAKSVPAKSSTPKKKAAPKAKPAAKRRKPTAKPSRPAEA</sequence>
<keyword evidence="18" id="KW-1185">Reference proteome</keyword>
<dbReference type="CDD" id="cd19961">
    <property type="entry name" value="EcYidC-like_peri"/>
    <property type="match status" value="1"/>
</dbReference>
<evidence type="ECO:0000259" key="16">
    <source>
        <dbReference type="Pfam" id="PF14849"/>
    </source>
</evidence>
<name>A0A1G6E6A7_9HYPH</name>
<feature type="transmembrane region" description="Helical" evidence="13">
    <location>
        <begin position="442"/>
        <end position="462"/>
    </location>
</feature>
<comment type="similarity">
    <text evidence="2 13">Belongs to the OXA1/ALB3/YidC family. Type 1 subfamily.</text>
</comment>
<evidence type="ECO:0000313" key="17">
    <source>
        <dbReference type="EMBL" id="SDB52892.1"/>
    </source>
</evidence>
<evidence type="ECO:0000256" key="4">
    <source>
        <dbReference type="ARBA" id="ARBA00022448"/>
    </source>
</evidence>
<dbReference type="Proteomes" id="UP000199071">
    <property type="component" value="Unassembled WGS sequence"/>
</dbReference>
<keyword evidence="7 13" id="KW-0653">Protein transport</keyword>
<dbReference type="HAMAP" id="MF_01810">
    <property type="entry name" value="YidC_type1"/>
    <property type="match status" value="1"/>
</dbReference>
<evidence type="ECO:0000256" key="2">
    <source>
        <dbReference type="ARBA" id="ARBA00010527"/>
    </source>
</evidence>
<evidence type="ECO:0000256" key="11">
    <source>
        <dbReference type="ARBA" id="ARBA00033245"/>
    </source>
</evidence>
<dbReference type="InterPro" id="IPR038221">
    <property type="entry name" value="YidC_periplasmic_sf"/>
</dbReference>
<dbReference type="AlphaFoldDB" id="A0A1G6E6A7"/>
<dbReference type="GO" id="GO:0015031">
    <property type="term" value="P:protein transport"/>
    <property type="evidence" value="ECO:0007669"/>
    <property type="project" value="UniProtKB-KW"/>
</dbReference>
<dbReference type="PANTHER" id="PTHR12428">
    <property type="entry name" value="OXA1"/>
    <property type="match status" value="1"/>
</dbReference>
<proteinExistence type="inferred from homology"/>
<evidence type="ECO:0000256" key="12">
    <source>
        <dbReference type="ARBA" id="ARBA00033342"/>
    </source>
</evidence>
<evidence type="ECO:0000256" key="6">
    <source>
        <dbReference type="ARBA" id="ARBA00022692"/>
    </source>
</evidence>
<feature type="domain" description="Membrane insertase YidC N-terminal" evidence="16">
    <location>
        <begin position="88"/>
        <end position="368"/>
    </location>
</feature>
<organism evidence="17 18">
    <name type="scientific">Bauldia litoralis</name>
    <dbReference type="NCBI Taxonomy" id="665467"/>
    <lineage>
        <taxon>Bacteria</taxon>
        <taxon>Pseudomonadati</taxon>
        <taxon>Pseudomonadota</taxon>
        <taxon>Alphaproteobacteria</taxon>
        <taxon>Hyphomicrobiales</taxon>
        <taxon>Kaistiaceae</taxon>
        <taxon>Bauldia</taxon>
    </lineage>
</organism>
<dbReference type="GO" id="GO:0032977">
    <property type="term" value="F:membrane insertase activity"/>
    <property type="evidence" value="ECO:0007669"/>
    <property type="project" value="InterPro"/>
</dbReference>
<dbReference type="RefSeq" id="WP_090879628.1">
    <property type="nucleotide sequence ID" value="NZ_FMXQ01000010.1"/>
</dbReference>
<keyword evidence="10 13" id="KW-0143">Chaperone</keyword>
<dbReference type="PRINTS" id="PR01900">
    <property type="entry name" value="YIDCPROTEIN"/>
</dbReference>
<evidence type="ECO:0000256" key="5">
    <source>
        <dbReference type="ARBA" id="ARBA00022475"/>
    </source>
</evidence>
<evidence type="ECO:0000256" key="8">
    <source>
        <dbReference type="ARBA" id="ARBA00022989"/>
    </source>
</evidence>
<comment type="subcellular location">
    <subcellularLocation>
        <location evidence="1">Cell inner membrane</location>
        <topology evidence="1">Multi-pass membrane protein</topology>
    </subcellularLocation>
    <subcellularLocation>
        <location evidence="13">Cell membrane</location>
        <topology evidence="13">Multi-pass membrane protein</topology>
    </subcellularLocation>
</comment>
<dbReference type="PRINTS" id="PR00701">
    <property type="entry name" value="60KDINNERMP"/>
</dbReference>
<dbReference type="Pfam" id="PF02096">
    <property type="entry name" value="60KD_IMP"/>
    <property type="match status" value="1"/>
</dbReference>
<keyword evidence="5 13" id="KW-1003">Cell membrane</keyword>
<gene>
    <name evidence="13" type="primary">yidC</name>
    <name evidence="17" type="ORF">SAMN02982931_04172</name>
</gene>
<dbReference type="InterPro" id="IPR028055">
    <property type="entry name" value="YidC/Oxa/ALB_C"/>
</dbReference>
<protein>
    <recommendedName>
        <fullName evidence="3 13">Membrane protein insertase YidC</fullName>
    </recommendedName>
    <alternativeName>
        <fullName evidence="12 13">Foldase YidC</fullName>
    </alternativeName>
    <alternativeName>
        <fullName evidence="11 13">Membrane integrase YidC</fullName>
    </alternativeName>
    <alternativeName>
        <fullName evidence="13">Membrane protein YidC</fullName>
    </alternativeName>
</protein>
<evidence type="ECO:0000256" key="3">
    <source>
        <dbReference type="ARBA" id="ARBA00015325"/>
    </source>
</evidence>
<evidence type="ECO:0000256" key="7">
    <source>
        <dbReference type="ARBA" id="ARBA00022927"/>
    </source>
</evidence>
<feature type="transmembrane region" description="Helical" evidence="13">
    <location>
        <begin position="537"/>
        <end position="562"/>
    </location>
</feature>
<dbReference type="InterPro" id="IPR019998">
    <property type="entry name" value="Membr_insert_YidC"/>
</dbReference>
<dbReference type="NCBIfam" id="NF002353">
    <property type="entry name" value="PRK01318.1-4"/>
    <property type="match status" value="1"/>
</dbReference>
<accession>A0A1G6E6A7</accession>
<keyword evidence="8 13" id="KW-1133">Transmembrane helix</keyword>
<dbReference type="NCBIfam" id="TIGR03592">
    <property type="entry name" value="yidC_oxa1_cterm"/>
    <property type="match status" value="1"/>
</dbReference>
<feature type="compositionally biased region" description="Low complexity" evidence="14">
    <location>
        <begin position="627"/>
        <end position="639"/>
    </location>
</feature>